<dbReference type="GO" id="GO:0008233">
    <property type="term" value="F:peptidase activity"/>
    <property type="evidence" value="ECO:0007669"/>
    <property type="project" value="UniProtKB-KW"/>
</dbReference>
<evidence type="ECO:0000256" key="1">
    <source>
        <dbReference type="ARBA" id="ARBA00022737"/>
    </source>
</evidence>
<evidence type="ECO:0000256" key="5">
    <source>
        <dbReference type="PROSITE-ProRule" id="PRU01251"/>
    </source>
</evidence>
<dbReference type="GO" id="GO:0005524">
    <property type="term" value="F:ATP binding"/>
    <property type="evidence" value="ECO:0007669"/>
    <property type="project" value="UniProtKB-KW"/>
</dbReference>
<dbReference type="PANTHER" id="PTHR11638">
    <property type="entry name" value="ATP-DEPENDENT CLP PROTEASE"/>
    <property type="match status" value="1"/>
</dbReference>
<keyword evidence="2" id="KW-0547">Nucleotide-binding</keyword>
<protein>
    <submittedName>
        <fullName evidence="8">ATP-dependent Clp protease ATP-binding subunit</fullName>
    </submittedName>
</protein>
<dbReference type="Gene3D" id="1.10.8.60">
    <property type="match status" value="2"/>
</dbReference>
<dbReference type="InterPro" id="IPR027417">
    <property type="entry name" value="P-loop_NTPase"/>
</dbReference>
<dbReference type="InterPro" id="IPR004176">
    <property type="entry name" value="Clp_R_N"/>
</dbReference>
<keyword evidence="8" id="KW-0645">Protease</keyword>
<dbReference type="SMART" id="SM00382">
    <property type="entry name" value="AAA"/>
    <property type="match status" value="2"/>
</dbReference>
<evidence type="ECO:0000256" key="4">
    <source>
        <dbReference type="ARBA" id="ARBA00023186"/>
    </source>
</evidence>
<dbReference type="PROSITE" id="PS51903">
    <property type="entry name" value="CLP_R"/>
    <property type="match status" value="1"/>
</dbReference>
<evidence type="ECO:0000313" key="9">
    <source>
        <dbReference type="Proteomes" id="UP000741282"/>
    </source>
</evidence>
<dbReference type="GO" id="GO:0006508">
    <property type="term" value="P:proteolysis"/>
    <property type="evidence" value="ECO:0007669"/>
    <property type="project" value="UniProtKB-KW"/>
</dbReference>
<dbReference type="FunFam" id="3.40.50.300:FF:000025">
    <property type="entry name" value="ATP-dependent Clp protease subunit"/>
    <property type="match status" value="1"/>
</dbReference>
<dbReference type="Gene3D" id="3.40.50.300">
    <property type="entry name" value="P-loop containing nucleotide triphosphate hydrolases"/>
    <property type="match status" value="2"/>
</dbReference>
<dbReference type="GO" id="GO:0016887">
    <property type="term" value="F:ATP hydrolysis activity"/>
    <property type="evidence" value="ECO:0007669"/>
    <property type="project" value="InterPro"/>
</dbReference>
<dbReference type="Pfam" id="PF07724">
    <property type="entry name" value="AAA_2"/>
    <property type="match status" value="1"/>
</dbReference>
<evidence type="ECO:0000259" key="7">
    <source>
        <dbReference type="PROSITE" id="PS51903"/>
    </source>
</evidence>
<dbReference type="Pfam" id="PF00004">
    <property type="entry name" value="AAA"/>
    <property type="match status" value="1"/>
</dbReference>
<dbReference type="AlphaFoldDB" id="A0A955I3J0"/>
<evidence type="ECO:0000313" key="8">
    <source>
        <dbReference type="EMBL" id="MCA9377181.1"/>
    </source>
</evidence>
<evidence type="ECO:0000256" key="3">
    <source>
        <dbReference type="ARBA" id="ARBA00022840"/>
    </source>
</evidence>
<dbReference type="InterPro" id="IPR001270">
    <property type="entry name" value="ClpA/B"/>
</dbReference>
<organism evidence="8 9">
    <name type="scientific">Candidatus Dojkabacteria bacterium</name>
    <dbReference type="NCBI Taxonomy" id="2099670"/>
    <lineage>
        <taxon>Bacteria</taxon>
        <taxon>Candidatus Dojkabacteria</taxon>
    </lineage>
</organism>
<name>A0A955I3J0_9BACT</name>
<dbReference type="InterPro" id="IPR036628">
    <property type="entry name" value="Clp_N_dom_sf"/>
</dbReference>
<dbReference type="InterPro" id="IPR041546">
    <property type="entry name" value="ClpA/ClpB_AAA_lid"/>
</dbReference>
<feature type="domain" description="Clp R" evidence="7">
    <location>
        <begin position="13"/>
        <end position="159"/>
    </location>
</feature>
<reference evidence="8" key="2">
    <citation type="journal article" date="2021" name="Microbiome">
        <title>Successional dynamics and alternative stable states in a saline activated sludge microbial community over 9 years.</title>
        <authorList>
            <person name="Wang Y."/>
            <person name="Ye J."/>
            <person name="Ju F."/>
            <person name="Liu L."/>
            <person name="Boyd J.A."/>
            <person name="Deng Y."/>
            <person name="Parks D.H."/>
            <person name="Jiang X."/>
            <person name="Yin X."/>
            <person name="Woodcroft B.J."/>
            <person name="Tyson G.W."/>
            <person name="Hugenholtz P."/>
            <person name="Polz M.F."/>
            <person name="Zhang T."/>
        </authorList>
    </citation>
    <scope>NUCLEOTIDE SEQUENCE</scope>
    <source>
        <strain evidence="8">HKST-UBA17</strain>
    </source>
</reference>
<accession>A0A955I3J0</accession>
<keyword evidence="4" id="KW-0143">Chaperone</keyword>
<dbReference type="SMART" id="SM01086">
    <property type="entry name" value="ClpB_D2-small"/>
    <property type="match status" value="1"/>
</dbReference>
<proteinExistence type="predicted"/>
<keyword evidence="6" id="KW-0175">Coiled coil</keyword>
<dbReference type="CDD" id="cd19499">
    <property type="entry name" value="RecA-like_ClpB_Hsp104-like"/>
    <property type="match status" value="1"/>
</dbReference>
<keyword evidence="3 8" id="KW-0067">ATP-binding</keyword>
<evidence type="ECO:0000256" key="6">
    <source>
        <dbReference type="SAM" id="Coils"/>
    </source>
</evidence>
<gene>
    <name evidence="8" type="ORF">KC685_04650</name>
</gene>
<dbReference type="Pfam" id="PF02861">
    <property type="entry name" value="Clp_N"/>
    <property type="match status" value="1"/>
</dbReference>
<dbReference type="Pfam" id="PF17871">
    <property type="entry name" value="AAA_lid_9"/>
    <property type="match status" value="1"/>
</dbReference>
<dbReference type="InterPro" id="IPR003959">
    <property type="entry name" value="ATPase_AAA_core"/>
</dbReference>
<feature type="coiled-coil region" evidence="6">
    <location>
        <begin position="456"/>
        <end position="483"/>
    </location>
</feature>
<dbReference type="PRINTS" id="PR00300">
    <property type="entry name" value="CLPPROTEASEA"/>
</dbReference>
<keyword evidence="1 5" id="KW-0677">Repeat</keyword>
<dbReference type="Pfam" id="PF10431">
    <property type="entry name" value="ClpB_D2-small"/>
    <property type="match status" value="1"/>
</dbReference>
<dbReference type="InterPro" id="IPR019489">
    <property type="entry name" value="Clp_ATPase_C"/>
</dbReference>
<evidence type="ECO:0000256" key="2">
    <source>
        <dbReference type="ARBA" id="ARBA00022741"/>
    </source>
</evidence>
<dbReference type="GO" id="GO:0034605">
    <property type="term" value="P:cellular response to heat"/>
    <property type="evidence" value="ECO:0007669"/>
    <property type="project" value="TreeGrafter"/>
</dbReference>
<dbReference type="CDD" id="cd00009">
    <property type="entry name" value="AAA"/>
    <property type="match status" value="1"/>
</dbReference>
<dbReference type="PANTHER" id="PTHR11638:SF175">
    <property type="entry name" value="ATP-DEPENDENT CLP PROTEASE, ATP-BINDING SUBUNIT CLPC"/>
    <property type="match status" value="1"/>
</dbReference>
<sequence>MPAKKSETKSNTFSKLSANARLSLKYAQVIADDLFSREVTPMHLFLGIISNTDSLGSRALLAMGIDIDQVVRTFVGSKTFDLKASENRGNVAVRLSKESKDTLRIAYSLASKHSHVYVGTEHILMAILDQRDMTVSKDLASIGLNSKYFRDNLVNFATYPIGILAKPTAPESDQVSQGQLAMLGKDLVQLANEGKLDPLVGRDEELNQVINVLSRRSKNNPIIVGDPGVGKTAIVEGLAQLVAAGTVPNSLMNSRIIALDLSAIVAGSKLRGDIEEKMIAIINEVTDSTNVILFIDEIHNILGSSMVGGGMDMASVLKPALLRDDFRVIGATTTSEYTRYFEEDNALVRRFQPIFIDEPSIEETIQILKRVEPLLEKHHKVNISQESIEAAAKLSHRYVSDRFLPDKAIDLLDEAAASRRLQLEVKYKDVADVMGDYHDAVKHKEKAVLSGRMEDAKIWKKREQELKEKLEELEKKRSKSKDTAKYKVGLDTIQEVVSKWTGIPVQTIDSKETALLKDLESYLGSRVVGQEEAVESVASAIKRARTGISDADRPWATLMFLGPTGVGKTELAKVLTKLLFGDVDRLIQIDMSEMMEMHSVSKLIGSPPGYVGYREGGQLTEKIRKKPHSVILFDEIEKAHPDVLNILLQIMEYGHLTDGKGRKVNFKNTVVVLTSNIGAEDIQKDKVLGFSSALDLEEREDEKIEDAYDTMKEELLRKLKKTLRPELLNRLDDIVIFRSLTRKDARLIVKILLADLNDRLREMGVQAILSPSAIDYIVKEGFSEEYGARNLRRVLQDKVEDVLADYLLENPSVKKGNGAEKTLKFNMKNEKLQLI</sequence>
<reference evidence="8" key="1">
    <citation type="submission" date="2020-04" db="EMBL/GenBank/DDBJ databases">
        <authorList>
            <person name="Zhang T."/>
        </authorList>
    </citation>
    <scope>NUCLEOTIDE SEQUENCE</scope>
    <source>
        <strain evidence="8">HKST-UBA17</strain>
    </source>
</reference>
<comment type="caution">
    <text evidence="8">The sequence shown here is derived from an EMBL/GenBank/DDBJ whole genome shotgun (WGS) entry which is preliminary data.</text>
</comment>
<keyword evidence="8" id="KW-0378">Hydrolase</keyword>
<dbReference type="Proteomes" id="UP000741282">
    <property type="component" value="Unassembled WGS sequence"/>
</dbReference>
<dbReference type="SUPFAM" id="SSF52540">
    <property type="entry name" value="P-loop containing nucleoside triphosphate hydrolases"/>
    <property type="match status" value="2"/>
</dbReference>
<dbReference type="SUPFAM" id="SSF81923">
    <property type="entry name" value="Double Clp-N motif"/>
    <property type="match status" value="1"/>
</dbReference>
<dbReference type="Gene3D" id="1.10.1780.10">
    <property type="entry name" value="Clp, N-terminal domain"/>
    <property type="match status" value="1"/>
</dbReference>
<dbReference type="GO" id="GO:0005737">
    <property type="term" value="C:cytoplasm"/>
    <property type="evidence" value="ECO:0007669"/>
    <property type="project" value="TreeGrafter"/>
</dbReference>
<dbReference type="InterPro" id="IPR050130">
    <property type="entry name" value="ClpA_ClpB"/>
</dbReference>
<dbReference type="Gene3D" id="4.10.860.10">
    <property type="entry name" value="UVR domain"/>
    <property type="match status" value="1"/>
</dbReference>
<dbReference type="InterPro" id="IPR003593">
    <property type="entry name" value="AAA+_ATPase"/>
</dbReference>
<dbReference type="EMBL" id="JAGQLN010000022">
    <property type="protein sequence ID" value="MCA9377181.1"/>
    <property type="molecule type" value="Genomic_DNA"/>
</dbReference>